<dbReference type="OrthoDB" id="2662662at2"/>
<evidence type="ECO:0000256" key="1">
    <source>
        <dbReference type="SAM" id="MobiDB-lite"/>
    </source>
</evidence>
<name>A0A4Y8PVA6_9BACL</name>
<dbReference type="EMBL" id="MYFO01000030">
    <property type="protein sequence ID" value="TFE84914.1"/>
    <property type="molecule type" value="Genomic_DNA"/>
</dbReference>
<evidence type="ECO:0000313" key="2">
    <source>
        <dbReference type="EMBL" id="TFE84914.1"/>
    </source>
</evidence>
<keyword evidence="3" id="KW-1185">Reference proteome</keyword>
<evidence type="ECO:0000313" key="3">
    <source>
        <dbReference type="Proteomes" id="UP000298246"/>
    </source>
</evidence>
<gene>
    <name evidence="2" type="ORF">B5M42_18745</name>
</gene>
<sequence length="240" mass="25168">MKLLGWLSKLILSTVLISLLSVVTAWAVVNMYVEELLRQFQIPAIGKKIQFMDFAARLSEELNIVKPRAGGQQAADGGSSSTGSTQDANAGGASPDASSGAKNGSAAGSTSDSASTASPDSGSGAAGALPSASPDAAASAGAEDDAVAVMGQVHDDEAQQRELVMSTEAFAKKKEQLTSEDKMKIFSLVVAKLPQNEVQRLSALLEDGITAEELKEVDQTLHSYLTADEYKQLMEIIQKY</sequence>
<dbReference type="Proteomes" id="UP000298246">
    <property type="component" value="Unassembled WGS sequence"/>
</dbReference>
<feature type="compositionally biased region" description="Low complexity" evidence="1">
    <location>
        <begin position="69"/>
        <end position="141"/>
    </location>
</feature>
<feature type="region of interest" description="Disordered" evidence="1">
    <location>
        <begin position="69"/>
        <end position="143"/>
    </location>
</feature>
<comment type="caution">
    <text evidence="2">The sequence shown here is derived from an EMBL/GenBank/DDBJ whole genome shotgun (WGS) entry which is preliminary data.</text>
</comment>
<dbReference type="RefSeq" id="WP_134755593.1">
    <property type="nucleotide sequence ID" value="NZ_MYFO02000020.1"/>
</dbReference>
<organism evidence="2 3">
    <name type="scientific">Paenibacillus athensensis</name>
    <dbReference type="NCBI Taxonomy" id="1967502"/>
    <lineage>
        <taxon>Bacteria</taxon>
        <taxon>Bacillati</taxon>
        <taxon>Bacillota</taxon>
        <taxon>Bacilli</taxon>
        <taxon>Bacillales</taxon>
        <taxon>Paenibacillaceae</taxon>
        <taxon>Paenibacillus</taxon>
    </lineage>
</organism>
<dbReference type="AlphaFoldDB" id="A0A4Y8PVA6"/>
<proteinExistence type="predicted"/>
<protein>
    <submittedName>
        <fullName evidence="2">Uncharacterized protein</fullName>
    </submittedName>
</protein>
<accession>A0A4Y8PVA6</accession>
<reference evidence="2 3" key="1">
    <citation type="submission" date="2017-03" db="EMBL/GenBank/DDBJ databases">
        <title>Isolation of Levoglucosan Utilizing Bacteria.</title>
        <authorList>
            <person name="Arya A.S."/>
        </authorList>
    </citation>
    <scope>NUCLEOTIDE SEQUENCE [LARGE SCALE GENOMIC DNA]</scope>
    <source>
        <strain evidence="2 3">MEC069</strain>
    </source>
</reference>